<keyword evidence="2" id="KW-1185">Reference proteome</keyword>
<dbReference type="AlphaFoldDB" id="A0A0M8ZXG3"/>
<gene>
    <name evidence="1" type="ORF">WN51_00917</name>
</gene>
<sequence>MCRPNLCPQIVVHLSLDHWLVTMVVKALNIEFHSMLSTSCKSIKIKSSNNSEIMAPDVQLRTDESTNTRSVCV</sequence>
<proteinExistence type="predicted"/>
<organism evidence="1 2">
    <name type="scientific">Melipona quadrifasciata</name>
    <dbReference type="NCBI Taxonomy" id="166423"/>
    <lineage>
        <taxon>Eukaryota</taxon>
        <taxon>Metazoa</taxon>
        <taxon>Ecdysozoa</taxon>
        <taxon>Arthropoda</taxon>
        <taxon>Hexapoda</taxon>
        <taxon>Insecta</taxon>
        <taxon>Pterygota</taxon>
        <taxon>Neoptera</taxon>
        <taxon>Endopterygota</taxon>
        <taxon>Hymenoptera</taxon>
        <taxon>Apocrita</taxon>
        <taxon>Aculeata</taxon>
        <taxon>Apoidea</taxon>
        <taxon>Anthophila</taxon>
        <taxon>Apidae</taxon>
        <taxon>Melipona</taxon>
    </lineage>
</organism>
<evidence type="ECO:0000313" key="1">
    <source>
        <dbReference type="EMBL" id="KOX72056.1"/>
    </source>
</evidence>
<dbReference type="EMBL" id="KQ435824">
    <property type="protein sequence ID" value="KOX72056.1"/>
    <property type="molecule type" value="Genomic_DNA"/>
</dbReference>
<reference evidence="1 2" key="1">
    <citation type="submission" date="2015-07" db="EMBL/GenBank/DDBJ databases">
        <title>The genome of Melipona quadrifasciata.</title>
        <authorList>
            <person name="Pan H."/>
            <person name="Kapheim K."/>
        </authorList>
    </citation>
    <scope>NUCLEOTIDE SEQUENCE [LARGE SCALE GENOMIC DNA]</scope>
    <source>
        <strain evidence="1">0111107301</strain>
        <tissue evidence="1">Whole body</tissue>
    </source>
</reference>
<evidence type="ECO:0000313" key="2">
    <source>
        <dbReference type="Proteomes" id="UP000053105"/>
    </source>
</evidence>
<dbReference type="Proteomes" id="UP000053105">
    <property type="component" value="Unassembled WGS sequence"/>
</dbReference>
<accession>A0A0M8ZXG3</accession>
<name>A0A0M8ZXG3_9HYME</name>
<protein>
    <submittedName>
        <fullName evidence="1">Uncharacterized protein</fullName>
    </submittedName>
</protein>